<proteinExistence type="inferred from homology"/>
<accession>A0ABS9DRV9</accession>
<dbReference type="InterPro" id="IPR007078">
    <property type="entry name" value="Haem_export_protD_CcmD"/>
</dbReference>
<evidence type="ECO:0000256" key="7">
    <source>
        <dbReference type="ARBA" id="ARBA00022519"/>
    </source>
</evidence>
<comment type="caution">
    <text evidence="13">The sequence shown here is derived from an EMBL/GenBank/DDBJ whole genome shotgun (WGS) entry which is preliminary data.</text>
</comment>
<dbReference type="EMBL" id="JAKGBZ010000002">
    <property type="protein sequence ID" value="MCF3945478.1"/>
    <property type="molecule type" value="Genomic_DNA"/>
</dbReference>
<evidence type="ECO:0000256" key="10">
    <source>
        <dbReference type="ARBA" id="ARBA00022989"/>
    </source>
</evidence>
<name>A0ABS9DRV9_9PROT</name>
<evidence type="ECO:0000256" key="2">
    <source>
        <dbReference type="ARBA" id="ARBA00004377"/>
    </source>
</evidence>
<keyword evidence="8 12" id="KW-0812">Transmembrane</keyword>
<dbReference type="Proteomes" id="UP001521209">
    <property type="component" value="Unassembled WGS sequence"/>
</dbReference>
<evidence type="ECO:0000256" key="1">
    <source>
        <dbReference type="ARBA" id="ARBA00002442"/>
    </source>
</evidence>
<evidence type="ECO:0000256" key="3">
    <source>
        <dbReference type="ARBA" id="ARBA00008741"/>
    </source>
</evidence>
<evidence type="ECO:0000256" key="9">
    <source>
        <dbReference type="ARBA" id="ARBA00022748"/>
    </source>
</evidence>
<gene>
    <name evidence="13" type="primary">ccmD</name>
    <name evidence="13" type="ORF">L2A60_02110</name>
</gene>
<evidence type="ECO:0000256" key="8">
    <source>
        <dbReference type="ARBA" id="ARBA00022692"/>
    </source>
</evidence>
<evidence type="ECO:0000256" key="11">
    <source>
        <dbReference type="ARBA" id="ARBA00023136"/>
    </source>
</evidence>
<dbReference type="RefSeq" id="WP_235702714.1">
    <property type="nucleotide sequence ID" value="NZ_JAKGBZ010000002.1"/>
</dbReference>
<comment type="function">
    <text evidence="1 12">Required for the export of heme to the periplasm for the biogenesis of c-type cytochromes.</text>
</comment>
<comment type="subcellular location">
    <subcellularLocation>
        <location evidence="2 12">Cell inner membrane</location>
        <topology evidence="2 12">Single-pass membrane protein</topology>
    </subcellularLocation>
</comment>
<evidence type="ECO:0000313" key="14">
    <source>
        <dbReference type="Proteomes" id="UP001521209"/>
    </source>
</evidence>
<evidence type="ECO:0000256" key="12">
    <source>
        <dbReference type="RuleBase" id="RU363101"/>
    </source>
</evidence>
<dbReference type="Pfam" id="PF04995">
    <property type="entry name" value="CcmD"/>
    <property type="match status" value="1"/>
</dbReference>
<evidence type="ECO:0000256" key="5">
    <source>
        <dbReference type="ARBA" id="ARBA00022448"/>
    </source>
</evidence>
<organism evidence="13 14">
    <name type="scientific">Acidiphilium iwatense</name>
    <dbReference type="NCBI Taxonomy" id="768198"/>
    <lineage>
        <taxon>Bacteria</taxon>
        <taxon>Pseudomonadati</taxon>
        <taxon>Pseudomonadota</taxon>
        <taxon>Alphaproteobacteria</taxon>
        <taxon>Acetobacterales</taxon>
        <taxon>Acidocellaceae</taxon>
        <taxon>Acidiphilium</taxon>
    </lineage>
</organism>
<keyword evidence="10 12" id="KW-1133">Transmembrane helix</keyword>
<comment type="similarity">
    <text evidence="3 12">Belongs to the CcmD/CycX/HelD family.</text>
</comment>
<protein>
    <recommendedName>
        <fullName evidence="4 12">Heme exporter protein D</fullName>
    </recommendedName>
</protein>
<keyword evidence="11 12" id="KW-0472">Membrane</keyword>
<sequence length="49" mass="5302">MIRDAMPFVAGSYGAALLVLGFLALSALLRYRGARRRLAAVEPRRSGNP</sequence>
<evidence type="ECO:0000256" key="6">
    <source>
        <dbReference type="ARBA" id="ARBA00022475"/>
    </source>
</evidence>
<feature type="transmembrane region" description="Helical" evidence="12">
    <location>
        <begin position="6"/>
        <end position="29"/>
    </location>
</feature>
<dbReference type="NCBIfam" id="TIGR03141">
    <property type="entry name" value="cytochro_ccmD"/>
    <property type="match status" value="1"/>
</dbReference>
<evidence type="ECO:0000313" key="13">
    <source>
        <dbReference type="EMBL" id="MCF3945478.1"/>
    </source>
</evidence>
<keyword evidence="9 12" id="KW-0201">Cytochrome c-type biogenesis</keyword>
<keyword evidence="7 12" id="KW-0997">Cell inner membrane</keyword>
<keyword evidence="14" id="KW-1185">Reference proteome</keyword>
<keyword evidence="6 12" id="KW-1003">Cell membrane</keyword>
<keyword evidence="5 12" id="KW-0813">Transport</keyword>
<reference evidence="13 14" key="1">
    <citation type="submission" date="2022-01" db="EMBL/GenBank/DDBJ databases">
        <authorList>
            <person name="Won M."/>
            <person name="Kim S.-J."/>
            <person name="Kwon S.-W."/>
        </authorList>
    </citation>
    <scope>NUCLEOTIDE SEQUENCE [LARGE SCALE GENOMIC DNA]</scope>
    <source>
        <strain evidence="13 14">KCTC 23505</strain>
    </source>
</reference>
<evidence type="ECO:0000256" key="4">
    <source>
        <dbReference type="ARBA" id="ARBA00016461"/>
    </source>
</evidence>